<name>A0A844XU03_9SPHN</name>
<gene>
    <name evidence="1" type="ORF">GRI69_13250</name>
</gene>
<organism evidence="1 2">
    <name type="scientific">Qipengyuania vulgaris</name>
    <dbReference type="NCBI Taxonomy" id="291985"/>
    <lineage>
        <taxon>Bacteria</taxon>
        <taxon>Pseudomonadati</taxon>
        <taxon>Pseudomonadota</taxon>
        <taxon>Alphaproteobacteria</taxon>
        <taxon>Sphingomonadales</taxon>
        <taxon>Erythrobacteraceae</taxon>
        <taxon>Qipengyuania</taxon>
    </lineage>
</organism>
<dbReference type="OrthoDB" id="9855778at2"/>
<dbReference type="AlphaFoldDB" id="A0A844XU03"/>
<protein>
    <submittedName>
        <fullName evidence="1">Uncharacterized protein</fullName>
    </submittedName>
</protein>
<evidence type="ECO:0000313" key="2">
    <source>
        <dbReference type="Proteomes" id="UP000448199"/>
    </source>
</evidence>
<reference evidence="1 2" key="1">
    <citation type="submission" date="2019-12" db="EMBL/GenBank/DDBJ databases">
        <title>Genomic-based taxomic classification of the family Erythrobacteraceae.</title>
        <authorList>
            <person name="Xu L."/>
        </authorList>
    </citation>
    <scope>NUCLEOTIDE SEQUENCE [LARGE SCALE GENOMIC DNA]</scope>
    <source>
        <strain evidence="1 2">DSM 17792</strain>
    </source>
</reference>
<comment type="caution">
    <text evidence="1">The sequence shown here is derived from an EMBL/GenBank/DDBJ whole genome shotgun (WGS) entry which is preliminary data.</text>
</comment>
<keyword evidence="2" id="KW-1185">Reference proteome</keyword>
<dbReference type="Proteomes" id="UP000448199">
    <property type="component" value="Unassembled WGS sequence"/>
</dbReference>
<dbReference type="EMBL" id="WTYC01000008">
    <property type="protein sequence ID" value="MXO49220.1"/>
    <property type="molecule type" value="Genomic_DNA"/>
</dbReference>
<proteinExistence type="predicted"/>
<accession>A0A844XU03</accession>
<dbReference type="RefSeq" id="WP_160728755.1">
    <property type="nucleotide sequence ID" value="NZ_WTYC01000008.1"/>
</dbReference>
<evidence type="ECO:0000313" key="1">
    <source>
        <dbReference type="EMBL" id="MXO49220.1"/>
    </source>
</evidence>
<sequence>MSKFINDELPVLQISRADALKVIQKVSSLYPAKINCLDKRAGPDNFMCRDLAPISRQVRDDFETIEWGENLEFAGCALDFVGLALKQSSKYLMVVKPSELDFKMILSNLEAREDIAVLD</sequence>